<dbReference type="InterPro" id="IPR044861">
    <property type="entry name" value="IPNS-like_FE2OG_OXY"/>
</dbReference>
<evidence type="ECO:0000313" key="6">
    <source>
        <dbReference type="EMBL" id="KAF3218966.1"/>
    </source>
</evidence>
<dbReference type="Pfam" id="PF03171">
    <property type="entry name" value="2OG-FeII_Oxy"/>
    <property type="match status" value="1"/>
</dbReference>
<dbReference type="EMBL" id="WIWS01000066">
    <property type="protein sequence ID" value="KAF3213081.1"/>
    <property type="molecule type" value="Genomic_DNA"/>
</dbReference>
<sequence length="317" mass="36193">MQRSFGINILQLLTLSSKASTYQRIFTFRHPKSNMVVSSSRLPNGTVIDIAQIDKINLAKLEFGNSKEIEKLRSAAESDGVFYLDFHGSEMGNLLFQQLGEIYYLSQQYFDQDEASKMKDIRSDQKSSQDRGYKSCETDQTFEMSYDELVKGDLYLPQSLQPSRHTLKYFSEICHNAALTMLRSLSTSHSPDEPFEKYHQKSKQNDSGLKLVYEPCIPKKSEVLENKHTDSGTLTILFAEQLGLHVQLADGSWGYTNSIPGCAIVHVADSLQFMSGGKLRSPVHRVTQPVDGFMKRYFLSYFLRPEDSFKEKCRLRD</sequence>
<accession>A0A6G1MB80</accession>
<evidence type="ECO:0000313" key="5">
    <source>
        <dbReference type="EMBL" id="KAF3213081.1"/>
    </source>
</evidence>
<evidence type="ECO:0000313" key="8">
    <source>
        <dbReference type="Proteomes" id="UP000483672"/>
    </source>
</evidence>
<proteinExistence type="inferred from homology"/>
<dbReference type="Proteomes" id="UP000614610">
    <property type="component" value="Unassembled WGS sequence"/>
</dbReference>
<dbReference type="PANTHER" id="PTHR47990">
    <property type="entry name" value="2-OXOGLUTARATE (2OG) AND FE(II)-DEPENDENT OXYGENASE SUPERFAMILY PROTEIN-RELATED"/>
    <property type="match status" value="1"/>
</dbReference>
<evidence type="ECO:0000313" key="7">
    <source>
        <dbReference type="Proteomes" id="UP000472727"/>
    </source>
</evidence>
<feature type="domain" description="Non-haem dioxygenase N-terminal" evidence="3">
    <location>
        <begin position="55"/>
        <end position="141"/>
    </location>
</feature>
<reference evidence="7 8" key="1">
    <citation type="submission" date="2019-06" db="EMBL/GenBank/DDBJ databases">
        <authorList>
            <person name="Palmer J.M."/>
        </authorList>
    </citation>
    <scope>NUCLEOTIDE SEQUENCE</scope>
    <source>
        <strain evidence="5 7">TWF106</strain>
        <strain evidence="4 8">TWF191</strain>
        <strain evidence="6">TWF679</strain>
    </source>
</reference>
<dbReference type="Proteomes" id="UP000472727">
    <property type="component" value="Unassembled WGS sequence"/>
</dbReference>
<dbReference type="EMBL" id="WIPF01000114">
    <property type="protein sequence ID" value="KAF3207433.1"/>
    <property type="molecule type" value="Genomic_DNA"/>
</dbReference>
<dbReference type="Pfam" id="PF14226">
    <property type="entry name" value="DIOX_N"/>
    <property type="match status" value="1"/>
</dbReference>
<dbReference type="SUPFAM" id="SSF51197">
    <property type="entry name" value="Clavaminate synthase-like"/>
    <property type="match status" value="1"/>
</dbReference>
<name>A0A6G1MB80_ORBOL</name>
<dbReference type="InterPro" id="IPR026992">
    <property type="entry name" value="DIOX_N"/>
</dbReference>
<protein>
    <recommendedName>
        <fullName evidence="10">Isopenicillin N synthase-like Fe(2+) 2OG dioxygenase domain-containing protein</fullName>
    </recommendedName>
</protein>
<dbReference type="OrthoDB" id="288590at2759"/>
<comment type="similarity">
    <text evidence="1">Belongs to the iron/ascorbate-dependent oxidoreductase family.</text>
</comment>
<evidence type="ECO:0000259" key="3">
    <source>
        <dbReference type="Pfam" id="PF14226"/>
    </source>
</evidence>
<dbReference type="AlphaFoldDB" id="A0A6G1MB80"/>
<dbReference type="InterPro" id="IPR027443">
    <property type="entry name" value="IPNS-like_sf"/>
</dbReference>
<feature type="domain" description="Isopenicillin N synthase-like Fe(2+) 2OG dioxygenase" evidence="2">
    <location>
        <begin position="210"/>
        <end position="305"/>
    </location>
</feature>
<dbReference type="EMBL" id="WIWT01000010">
    <property type="protein sequence ID" value="KAF3218966.1"/>
    <property type="molecule type" value="Genomic_DNA"/>
</dbReference>
<evidence type="ECO:0008006" key="10">
    <source>
        <dbReference type="Google" id="ProtNLM"/>
    </source>
</evidence>
<gene>
    <name evidence="5" type="ORF">TWF106_009658</name>
    <name evidence="4" type="ORF">TWF191_001010</name>
    <name evidence="6" type="ORF">TWF679_000377</name>
</gene>
<evidence type="ECO:0000313" key="9">
    <source>
        <dbReference type="Proteomes" id="UP000614610"/>
    </source>
</evidence>
<evidence type="ECO:0000256" key="1">
    <source>
        <dbReference type="ARBA" id="ARBA00008056"/>
    </source>
</evidence>
<dbReference type="Gene3D" id="2.60.120.330">
    <property type="entry name" value="B-lactam Antibiotic, Isopenicillin N Synthase, Chain"/>
    <property type="match status" value="1"/>
</dbReference>
<evidence type="ECO:0000313" key="4">
    <source>
        <dbReference type="EMBL" id="KAF3207433.1"/>
    </source>
</evidence>
<dbReference type="Proteomes" id="UP000483672">
    <property type="component" value="Unassembled WGS sequence"/>
</dbReference>
<organism evidence="6 9">
    <name type="scientific">Orbilia oligospora</name>
    <name type="common">Nematode-trapping fungus</name>
    <name type="synonym">Arthrobotrys oligospora</name>
    <dbReference type="NCBI Taxonomy" id="2813651"/>
    <lineage>
        <taxon>Eukaryota</taxon>
        <taxon>Fungi</taxon>
        <taxon>Dikarya</taxon>
        <taxon>Ascomycota</taxon>
        <taxon>Pezizomycotina</taxon>
        <taxon>Orbiliomycetes</taxon>
        <taxon>Orbiliales</taxon>
        <taxon>Orbiliaceae</taxon>
        <taxon>Orbilia</taxon>
    </lineage>
</organism>
<dbReference type="InterPro" id="IPR050231">
    <property type="entry name" value="Iron_ascorbate_oxido_reductase"/>
</dbReference>
<evidence type="ECO:0000259" key="2">
    <source>
        <dbReference type="Pfam" id="PF03171"/>
    </source>
</evidence>
<comment type="caution">
    <text evidence="6">The sequence shown here is derived from an EMBL/GenBank/DDBJ whole genome shotgun (WGS) entry which is preliminary data.</text>
</comment>